<sequence length="161" mass="18650">MQLYKMNEQFERLIDDGELFVDTETGEVFDDKALDQLAIDWDTKVTNTGCFIKNMESDIVAIKSEVDRLRERQKRLEKRVESLKGYLSFCLDGKKFHSPQVDISFRKSEQVEILEGCKIPDEYQKVKTTYTPDKTALKQAIKSGKTFDGISLVEKQNIQIK</sequence>
<organism evidence="2">
    <name type="scientific">Myoviridae sp. ctQve5</name>
    <dbReference type="NCBI Taxonomy" id="2825103"/>
    <lineage>
        <taxon>Viruses</taxon>
        <taxon>Duplodnaviria</taxon>
        <taxon>Heunggongvirae</taxon>
        <taxon>Uroviricota</taxon>
        <taxon>Caudoviricetes</taxon>
    </lineage>
</organism>
<evidence type="ECO:0000256" key="1">
    <source>
        <dbReference type="SAM" id="Coils"/>
    </source>
</evidence>
<evidence type="ECO:0000313" key="2">
    <source>
        <dbReference type="EMBL" id="DAE10737.1"/>
    </source>
</evidence>
<accession>A0A8S5PVY4</accession>
<feature type="coiled-coil region" evidence="1">
    <location>
        <begin position="52"/>
        <end position="86"/>
    </location>
</feature>
<dbReference type="InterPro" id="IPR008840">
    <property type="entry name" value="Sipho_Gp157"/>
</dbReference>
<dbReference type="EMBL" id="BK015519">
    <property type="protein sequence ID" value="DAE10737.1"/>
    <property type="molecule type" value="Genomic_DNA"/>
</dbReference>
<reference evidence="2" key="1">
    <citation type="journal article" date="2021" name="Proc. Natl. Acad. Sci. U.S.A.">
        <title>A Catalog of Tens of Thousands of Viruses from Human Metagenomes Reveals Hidden Associations with Chronic Diseases.</title>
        <authorList>
            <person name="Tisza M.J."/>
            <person name="Buck C.B."/>
        </authorList>
    </citation>
    <scope>NUCLEOTIDE SEQUENCE</scope>
    <source>
        <strain evidence="2">CtQve5</strain>
    </source>
</reference>
<keyword evidence="1" id="KW-0175">Coiled coil</keyword>
<dbReference type="Pfam" id="PF05565">
    <property type="entry name" value="Sipho_Gp157"/>
    <property type="match status" value="1"/>
</dbReference>
<name>A0A8S5PVY4_9CAUD</name>
<protein>
    <submittedName>
        <fullName evidence="2">Resistance protein</fullName>
    </submittedName>
</protein>
<proteinExistence type="predicted"/>